<evidence type="ECO:0000256" key="1">
    <source>
        <dbReference type="SAM" id="MobiDB-lite"/>
    </source>
</evidence>
<organism evidence="2 3">
    <name type="scientific">Rhizophagus clarus</name>
    <dbReference type="NCBI Taxonomy" id="94130"/>
    <lineage>
        <taxon>Eukaryota</taxon>
        <taxon>Fungi</taxon>
        <taxon>Fungi incertae sedis</taxon>
        <taxon>Mucoromycota</taxon>
        <taxon>Glomeromycotina</taxon>
        <taxon>Glomeromycetes</taxon>
        <taxon>Glomerales</taxon>
        <taxon>Glomeraceae</taxon>
        <taxon>Rhizophagus</taxon>
    </lineage>
</organism>
<evidence type="ECO:0000313" key="2">
    <source>
        <dbReference type="EMBL" id="GES74825.1"/>
    </source>
</evidence>
<gene>
    <name evidence="2" type="ORF">RCL2_000228900</name>
</gene>
<dbReference type="EMBL" id="BLAL01000012">
    <property type="protein sequence ID" value="GES74825.1"/>
    <property type="molecule type" value="Genomic_DNA"/>
</dbReference>
<accession>A0A8H3QBS2</accession>
<feature type="region of interest" description="Disordered" evidence="1">
    <location>
        <begin position="55"/>
        <end position="106"/>
    </location>
</feature>
<proteinExistence type="predicted"/>
<reference evidence="2" key="1">
    <citation type="submission" date="2019-10" db="EMBL/GenBank/DDBJ databases">
        <title>Conservation and host-specific expression of non-tandemly repeated heterogenous ribosome RNA gene in arbuscular mycorrhizal fungi.</title>
        <authorList>
            <person name="Maeda T."/>
            <person name="Kobayashi Y."/>
            <person name="Nakagawa T."/>
            <person name="Ezawa T."/>
            <person name="Yamaguchi K."/>
            <person name="Bino T."/>
            <person name="Nishimoto Y."/>
            <person name="Shigenobu S."/>
            <person name="Kawaguchi M."/>
        </authorList>
    </citation>
    <scope>NUCLEOTIDE SEQUENCE</scope>
    <source>
        <strain evidence="2">HR1</strain>
    </source>
</reference>
<sequence>MIYRRFRISVISDHVFCTIQMAEVTEVNSLKEDPSNEREVDYVNKEDQIFSLVSSDYSEEENGDYDVEEEEDIVVRDNKTKKKKSHRKSSDESEFSSTEELQQNRHLQLNPARLQLWAREIINKGTTYEVPPSYPTFDVKSSISVNKNNLAMQAQHH</sequence>
<dbReference type="Proteomes" id="UP000615446">
    <property type="component" value="Unassembled WGS sequence"/>
</dbReference>
<dbReference type="AlphaFoldDB" id="A0A8H3QBS2"/>
<dbReference type="OrthoDB" id="2444601at2759"/>
<name>A0A8H3QBS2_9GLOM</name>
<evidence type="ECO:0000313" key="3">
    <source>
        <dbReference type="Proteomes" id="UP000615446"/>
    </source>
</evidence>
<feature type="compositionally biased region" description="Acidic residues" evidence="1">
    <location>
        <begin position="57"/>
        <end position="72"/>
    </location>
</feature>
<comment type="caution">
    <text evidence="2">The sequence shown here is derived from an EMBL/GenBank/DDBJ whole genome shotgun (WGS) entry which is preliminary data.</text>
</comment>
<protein>
    <submittedName>
        <fullName evidence="2">Uncharacterized protein</fullName>
    </submittedName>
</protein>